<keyword evidence="3" id="KW-1185">Reference proteome</keyword>
<protein>
    <submittedName>
        <fullName evidence="2">Uncharacterized protein</fullName>
    </submittedName>
</protein>
<feature type="compositionally biased region" description="Acidic residues" evidence="1">
    <location>
        <begin position="138"/>
        <end position="150"/>
    </location>
</feature>
<accession>A0A1G7NVJ0</accession>
<gene>
    <name evidence="2" type="ORF">SAMN04488067_108126</name>
</gene>
<dbReference type="RefSeq" id="WP_223174408.1">
    <property type="nucleotide sequence ID" value="NZ_FNBO01000008.1"/>
</dbReference>
<feature type="region of interest" description="Disordered" evidence="1">
    <location>
        <begin position="129"/>
        <end position="155"/>
    </location>
</feature>
<sequence>MVRPSRRRFLGGSALTLAALTGVLAPETDAHRSARPRDLDIDISGPLADAFLPLPAGDALSTTYATVIAERVDADTEDDLSYRARSATDRLDIDADELAATVGIMPADRGTQLVTAAGSFDRLDRGETIAVGEGGDGSNDDDPAEAETTDDLPAGWRLFDDGETAFVTGNGVAAAATASSHSPRPRGQSNSSAEDLSERRIEAARAAGRAAADEADRFAESPLGTAALPRLGGFDTVILVPDAAGGPFPLTVPDEVAAFAAGFETDPEGLRELDGTAENAYVIRPDGDADGLDDEAVRRLVRTVDPADPVETDITRTDGVVLVDAVVEAPPELDHEASPDARVRSEFDRAAGTVTFEHVDGEAVPADELEVWHDGEEVSDAVLDADEFAAGDEITLETGLIATVALRWFDSDANVYDTYASERVDREAFAVDYDMREETLELTYEGERSADASDLRLVHRGEGAVRTVGEEFTDGTLEPDDTVTVEDVSIGDSVQLTFDVEQPSGGGSLVHYRARPPRVWIHSHAEDGTTVRYDGEESRPADAFVTLLDGEPTDAQFADEHDALSGDEELVLGELPLGSTVAVEWREPDEPVVVAEHEVVPNTRASIEYDPEAGEVTVRHRGGRTLPTSELELEAGRTPTDVQPADELDEFGPDDSFSAPVPPLSRVRLVWTGGDRDHHLGGTTTARDAVAATYDADAEAMTIEYIGEQPADPERLRVSVSGTGAPRGREREQESAFAAEYDELTEGDTVTVDDVGLDDTVVVSVHTEFENGSATSSVAHFSAAPRRGFVVDDGTGGDSDGAETTLRYVDEVRRDADVFEVLIDGDPAPDQPADETGRLTGGETLSLGTLSAGTTVAVEWTAGDETRTVTEHEIPPQATFEVAYEPSDDGDGGVVTFTHVEGDSLDADRVDVVVEPATDGLRPWDSDADEVAAGDETSVKIDAEPGMAVVVFDEREVLHREPLNHDE</sequence>
<feature type="compositionally biased region" description="Polar residues" evidence="1">
    <location>
        <begin position="179"/>
        <end position="194"/>
    </location>
</feature>
<dbReference type="PROSITE" id="PS51318">
    <property type="entry name" value="TAT"/>
    <property type="match status" value="1"/>
</dbReference>
<dbReference type="Proteomes" id="UP000324020">
    <property type="component" value="Unassembled WGS sequence"/>
</dbReference>
<dbReference type="AlphaFoldDB" id="A0A1G7NVJ0"/>
<proteinExistence type="predicted"/>
<evidence type="ECO:0000256" key="1">
    <source>
        <dbReference type="SAM" id="MobiDB-lite"/>
    </source>
</evidence>
<reference evidence="2 3" key="1">
    <citation type="submission" date="2016-10" db="EMBL/GenBank/DDBJ databases">
        <authorList>
            <person name="Varghese N."/>
            <person name="Submissions S."/>
        </authorList>
    </citation>
    <scope>NUCLEOTIDE SEQUENCE [LARGE SCALE GENOMIC DNA]</scope>
    <source>
        <strain evidence="2 3">CGMCC 1.3527</strain>
    </source>
</reference>
<evidence type="ECO:0000313" key="3">
    <source>
        <dbReference type="Proteomes" id="UP000324020"/>
    </source>
</evidence>
<dbReference type="EMBL" id="FNBO01000008">
    <property type="protein sequence ID" value="SDF77927.1"/>
    <property type="molecule type" value="Genomic_DNA"/>
</dbReference>
<evidence type="ECO:0000313" key="2">
    <source>
        <dbReference type="EMBL" id="SDF77927.1"/>
    </source>
</evidence>
<name>A0A1G7NVJ0_9EURY</name>
<organism evidence="2 3">
    <name type="scientific">Halorubrum xinjiangense</name>
    <dbReference type="NCBI Taxonomy" id="261291"/>
    <lineage>
        <taxon>Archaea</taxon>
        <taxon>Methanobacteriati</taxon>
        <taxon>Methanobacteriota</taxon>
        <taxon>Stenosarchaea group</taxon>
        <taxon>Halobacteria</taxon>
        <taxon>Halobacteriales</taxon>
        <taxon>Haloferacaceae</taxon>
        <taxon>Halorubrum</taxon>
    </lineage>
</organism>
<feature type="region of interest" description="Disordered" evidence="1">
    <location>
        <begin position="174"/>
        <end position="199"/>
    </location>
</feature>
<dbReference type="InterPro" id="IPR006311">
    <property type="entry name" value="TAT_signal"/>
</dbReference>